<dbReference type="RefSeq" id="WP_208149897.1">
    <property type="nucleotide sequence ID" value="NZ_JAGETV010000013.1"/>
</dbReference>
<evidence type="ECO:0000256" key="4">
    <source>
        <dbReference type="ARBA" id="ARBA00023002"/>
    </source>
</evidence>
<evidence type="ECO:0000259" key="5">
    <source>
        <dbReference type="PROSITE" id="PS51384"/>
    </source>
</evidence>
<name>A0ABS3Q5H4_9GAMM</name>
<dbReference type="InterPro" id="IPR017938">
    <property type="entry name" value="Riboflavin_synthase-like_b-brl"/>
</dbReference>
<keyword evidence="7" id="KW-1185">Reference proteome</keyword>
<comment type="cofactor">
    <cofactor evidence="1">
        <name>FAD</name>
        <dbReference type="ChEBI" id="CHEBI:57692"/>
    </cofactor>
</comment>
<dbReference type="Pfam" id="PF00667">
    <property type="entry name" value="FAD_binding_1"/>
    <property type="match status" value="1"/>
</dbReference>
<dbReference type="SUPFAM" id="SSF63380">
    <property type="entry name" value="Riboflavin synthase domain-like"/>
    <property type="match status" value="1"/>
</dbReference>
<evidence type="ECO:0000256" key="3">
    <source>
        <dbReference type="ARBA" id="ARBA00022827"/>
    </source>
</evidence>
<organism evidence="6 7">
    <name type="scientific">Thiomicrorhabdus marina</name>
    <dbReference type="NCBI Taxonomy" id="2818442"/>
    <lineage>
        <taxon>Bacteria</taxon>
        <taxon>Pseudomonadati</taxon>
        <taxon>Pseudomonadota</taxon>
        <taxon>Gammaproteobacteria</taxon>
        <taxon>Thiotrichales</taxon>
        <taxon>Piscirickettsiaceae</taxon>
        <taxon>Thiomicrorhabdus</taxon>
    </lineage>
</organism>
<keyword evidence="2" id="KW-0285">Flavoprotein</keyword>
<evidence type="ECO:0000256" key="2">
    <source>
        <dbReference type="ARBA" id="ARBA00022630"/>
    </source>
</evidence>
<dbReference type="Gene3D" id="3.40.50.80">
    <property type="entry name" value="Nucleotide-binding domain of ferredoxin-NADP reductase (FNR) module"/>
    <property type="match status" value="1"/>
</dbReference>
<dbReference type="Pfam" id="PF00175">
    <property type="entry name" value="NAD_binding_1"/>
    <property type="match status" value="1"/>
</dbReference>
<dbReference type="EMBL" id="JAGETV010000013">
    <property type="protein sequence ID" value="MBO1927559.1"/>
    <property type="molecule type" value="Genomic_DNA"/>
</dbReference>
<proteinExistence type="predicted"/>
<dbReference type="Proteomes" id="UP000664835">
    <property type="component" value="Unassembled WGS sequence"/>
</dbReference>
<dbReference type="PANTHER" id="PTHR19384">
    <property type="entry name" value="NITRIC OXIDE SYNTHASE-RELATED"/>
    <property type="match status" value="1"/>
</dbReference>
<comment type="caution">
    <text evidence="6">The sequence shown here is derived from an EMBL/GenBank/DDBJ whole genome shotgun (WGS) entry which is preliminary data.</text>
</comment>
<protein>
    <submittedName>
        <fullName evidence="6">NADP oxidoreductase</fullName>
    </submittedName>
</protein>
<dbReference type="InterPro" id="IPR001709">
    <property type="entry name" value="Flavoprot_Pyr_Nucl_cyt_Rdtase"/>
</dbReference>
<dbReference type="Gene3D" id="1.20.990.10">
    <property type="entry name" value="NADPH-cytochrome p450 Reductase, Chain A, domain 3"/>
    <property type="match status" value="1"/>
</dbReference>
<dbReference type="InterPro" id="IPR017927">
    <property type="entry name" value="FAD-bd_FR_type"/>
</dbReference>
<reference evidence="6 7" key="1">
    <citation type="submission" date="2021-03" db="EMBL/GenBank/DDBJ databases">
        <title>Thiomicrorhabdus sp.nov.,novel sulfur-oxidizing bacteria isolated from coastal sediment.</title>
        <authorList>
            <person name="Liu X."/>
        </authorList>
    </citation>
    <scope>NUCLEOTIDE SEQUENCE [LARGE SCALE GENOMIC DNA]</scope>
    <source>
        <strain evidence="6 7">6S2-11</strain>
    </source>
</reference>
<dbReference type="InterPro" id="IPR039261">
    <property type="entry name" value="FNR_nucleotide-bd"/>
</dbReference>
<keyword evidence="4" id="KW-0560">Oxidoreductase</keyword>
<feature type="domain" description="FAD-binding FR-type" evidence="5">
    <location>
        <begin position="1"/>
        <end position="207"/>
    </location>
</feature>
<dbReference type="InterPro" id="IPR001433">
    <property type="entry name" value="OxRdtase_FAD/NAD-bd"/>
</dbReference>
<dbReference type="InterPro" id="IPR023173">
    <property type="entry name" value="NADPH_Cyt_P450_Rdtase_alpha"/>
</dbReference>
<dbReference type="PRINTS" id="PR00371">
    <property type="entry name" value="FPNCR"/>
</dbReference>
<dbReference type="SUPFAM" id="SSF52343">
    <property type="entry name" value="Ferredoxin reductase-like, C-terminal NADP-linked domain"/>
    <property type="match status" value="1"/>
</dbReference>
<evidence type="ECO:0000313" key="7">
    <source>
        <dbReference type="Proteomes" id="UP000664835"/>
    </source>
</evidence>
<evidence type="ECO:0000313" key="6">
    <source>
        <dbReference type="EMBL" id="MBO1927559.1"/>
    </source>
</evidence>
<evidence type="ECO:0000256" key="1">
    <source>
        <dbReference type="ARBA" id="ARBA00001974"/>
    </source>
</evidence>
<sequence length="355" mass="40173">MQLRLIQSELLTENSQIKQVYLQTYVAANGGQLDYQAGDWLLMHAINPEVLVAEILNQLGLQGDETVQLRRIGEVSAEQALSQYLEITQLNPAILNKMQRQLQIGEWDGRQAMMDYAYGRDIVDLLNAFPQMAELGAEFLSWLSPLAPRYYSIASAESQQVKILFKALNYHYAGRDKSGVASNYLAQLPIDAVVEGELKTNPLFKLPENPQTPIIMVGAGTGLAPFLGFIEARQRQQAGENILFFGETEKANACLCCEQLQAAQAKGDLQLFMEFSRDQAEKRYVQDAMREQKALLWQKWQDGAVLYVCGSQKTLAPAVERLWQLWLAEEGGSEQEATQIWQSLRKERRIQFDVY</sequence>
<accession>A0ABS3Q5H4</accession>
<dbReference type="InterPro" id="IPR003097">
    <property type="entry name" value="CysJ-like_FAD-binding"/>
</dbReference>
<dbReference type="Gene3D" id="2.40.30.10">
    <property type="entry name" value="Translation factors"/>
    <property type="match status" value="1"/>
</dbReference>
<keyword evidence="3" id="KW-0274">FAD</keyword>
<gene>
    <name evidence="6" type="ORF">J3998_08200</name>
</gene>
<dbReference type="PROSITE" id="PS51384">
    <property type="entry name" value="FAD_FR"/>
    <property type="match status" value="1"/>
</dbReference>